<gene>
    <name evidence="3" type="ORF">PHYSODRAFT_299966</name>
</gene>
<dbReference type="InParanoid" id="G4ZEM4"/>
<feature type="transmembrane region" description="Helical" evidence="2">
    <location>
        <begin position="732"/>
        <end position="754"/>
    </location>
</feature>
<protein>
    <recommendedName>
        <fullName evidence="5">Peptidase S33 tripeptidyl aminopeptidase-like C-terminal domain-containing protein</fullName>
    </recommendedName>
</protein>
<feature type="compositionally biased region" description="Low complexity" evidence="1">
    <location>
        <begin position="1"/>
        <end position="18"/>
    </location>
</feature>
<feature type="region of interest" description="Disordered" evidence="1">
    <location>
        <begin position="1"/>
        <end position="41"/>
    </location>
</feature>
<evidence type="ECO:0000256" key="2">
    <source>
        <dbReference type="SAM" id="Phobius"/>
    </source>
</evidence>
<keyword evidence="2" id="KW-1133">Transmembrane helix</keyword>
<keyword evidence="4" id="KW-1185">Reference proteome</keyword>
<evidence type="ECO:0000313" key="4">
    <source>
        <dbReference type="Proteomes" id="UP000002640"/>
    </source>
</evidence>
<dbReference type="GeneID" id="20641805"/>
<proteinExistence type="predicted"/>
<name>G4ZEM4_PHYSP</name>
<sequence length="805" mass="85357">MPSGVSAGSSSLPSSFSSSEHKSDSSSVNSQVLLPQPSSAIPPATADQVIELSVSSEELANWRRRHQQAQAEPMPWPGRTRSVLRRYSPLVPPAALLIALVVLLVQDLANADSSDLPRDSSTVTVMHWSTCELDNVVANAYNLSAQCATVTLPLCYEGVCETEDSNANISVSFKRIPAIGASATSVSAQTVWYLADRPDLQTREEAELQMTLLYEELRGEVDIYTLYLRGTGNSTALSCNASDGLPLQSAIFARNGGVLDSSDVQDCVSRLQELGYTVLGAFSLACASRDVEEIITQFQPDAEAVVYALGYGTLVAQQLMQRGVSQIVGYAVDGALGTSAATSPSYQVSRSDEAFGEVAADFITWCQSDANCSSMFSDVSATTTLDTTLVEVYTRLDADPASLCSRVLLDADTSGNTNSATNSTTPPSLLLRQLLGLMMESTTLWPFIPVMAYRFHRCGSEDLAVLTEFVNNTFETDDGNEDTPDLLYAIQAFSELWEAPSPNQGELTERFAGATISSGRVYTQLQAYCLFTGDNSSDACSNALASASNSSVVGDTLSYTTTNLTNASATAISPDSSVLILSGGLDVISPPKYATAVFDALQTDSKALLVVPNGTHDVIQTALLSNGTACARRVLASYVRSSGNLSAYDASCMADLPVSSLAISNTSSLLVLGVEDAYDGVLVATNSSSSSTSGGSNGSSGSLESAGSSGSALDELNRRISALESSRDRYKMTLIVVASVLGALIIGSAVTMICRRHRKQQLASEEAMLRRMRGDEEDEVELMRSIYLLSSSPSSGRRTEAALPQ</sequence>
<keyword evidence="2" id="KW-0812">Transmembrane</keyword>
<keyword evidence="2" id="KW-0472">Membrane</keyword>
<dbReference type="OMA" id="AYRFHRC"/>
<dbReference type="EMBL" id="JH159154">
    <property type="protein sequence ID" value="EGZ16547.1"/>
    <property type="molecule type" value="Genomic_DNA"/>
</dbReference>
<dbReference type="SUPFAM" id="SSF53474">
    <property type="entry name" value="alpha/beta-Hydrolases"/>
    <property type="match status" value="1"/>
</dbReference>
<evidence type="ECO:0008006" key="5">
    <source>
        <dbReference type="Google" id="ProtNLM"/>
    </source>
</evidence>
<dbReference type="SMR" id="G4ZEM4"/>
<evidence type="ECO:0000256" key="1">
    <source>
        <dbReference type="SAM" id="MobiDB-lite"/>
    </source>
</evidence>
<dbReference type="InterPro" id="IPR029058">
    <property type="entry name" value="AB_hydrolase_fold"/>
</dbReference>
<dbReference type="STRING" id="1094619.G4ZEM4"/>
<dbReference type="Proteomes" id="UP000002640">
    <property type="component" value="Unassembled WGS sequence"/>
</dbReference>
<dbReference type="AlphaFoldDB" id="G4ZEM4"/>
<accession>G4ZEM4</accession>
<evidence type="ECO:0000313" key="3">
    <source>
        <dbReference type="EMBL" id="EGZ16547.1"/>
    </source>
</evidence>
<reference evidence="3 4" key="1">
    <citation type="journal article" date="2006" name="Science">
        <title>Phytophthora genome sequences uncover evolutionary origins and mechanisms of pathogenesis.</title>
        <authorList>
            <person name="Tyler B.M."/>
            <person name="Tripathy S."/>
            <person name="Zhang X."/>
            <person name="Dehal P."/>
            <person name="Jiang R.H."/>
            <person name="Aerts A."/>
            <person name="Arredondo F.D."/>
            <person name="Baxter L."/>
            <person name="Bensasson D."/>
            <person name="Beynon J.L."/>
            <person name="Chapman J."/>
            <person name="Damasceno C.M."/>
            <person name="Dorrance A.E."/>
            <person name="Dou D."/>
            <person name="Dickerman A.W."/>
            <person name="Dubchak I.L."/>
            <person name="Garbelotto M."/>
            <person name="Gijzen M."/>
            <person name="Gordon S.G."/>
            <person name="Govers F."/>
            <person name="Grunwald N.J."/>
            <person name="Huang W."/>
            <person name="Ivors K.L."/>
            <person name="Jones R.W."/>
            <person name="Kamoun S."/>
            <person name="Krampis K."/>
            <person name="Lamour K.H."/>
            <person name="Lee M.K."/>
            <person name="McDonald W.H."/>
            <person name="Medina M."/>
            <person name="Meijer H.J."/>
            <person name="Nordberg E.K."/>
            <person name="Maclean D.J."/>
            <person name="Ospina-Giraldo M.D."/>
            <person name="Morris P.F."/>
            <person name="Phuntumart V."/>
            <person name="Putnam N.H."/>
            <person name="Rash S."/>
            <person name="Rose J.K."/>
            <person name="Sakihama Y."/>
            <person name="Salamov A.A."/>
            <person name="Savidor A."/>
            <person name="Scheuring C.F."/>
            <person name="Smith B.M."/>
            <person name="Sobral B.W."/>
            <person name="Terry A."/>
            <person name="Torto-Alalibo T.A."/>
            <person name="Win J."/>
            <person name="Xu Z."/>
            <person name="Zhang H."/>
            <person name="Grigoriev I.V."/>
            <person name="Rokhsar D.S."/>
            <person name="Boore J.L."/>
        </authorList>
    </citation>
    <scope>NUCLEOTIDE SEQUENCE [LARGE SCALE GENOMIC DNA]</scope>
    <source>
        <strain evidence="3 4">P6497</strain>
    </source>
</reference>
<organism evidence="3 4">
    <name type="scientific">Phytophthora sojae (strain P6497)</name>
    <name type="common">Soybean stem and root rot agent</name>
    <name type="synonym">Phytophthora megasperma f. sp. glycines</name>
    <dbReference type="NCBI Taxonomy" id="1094619"/>
    <lineage>
        <taxon>Eukaryota</taxon>
        <taxon>Sar</taxon>
        <taxon>Stramenopiles</taxon>
        <taxon>Oomycota</taxon>
        <taxon>Peronosporomycetes</taxon>
        <taxon>Peronosporales</taxon>
        <taxon>Peronosporaceae</taxon>
        <taxon>Phytophthora</taxon>
    </lineage>
</organism>
<dbReference type="KEGG" id="psoj:PHYSODRAFT_299966"/>
<feature type="region of interest" description="Disordered" evidence="1">
    <location>
        <begin position="686"/>
        <end position="710"/>
    </location>
</feature>
<dbReference type="Gene3D" id="3.40.50.1820">
    <property type="entry name" value="alpha/beta hydrolase"/>
    <property type="match status" value="1"/>
</dbReference>
<dbReference type="RefSeq" id="XP_009525605.1">
    <property type="nucleotide sequence ID" value="XM_009527310.1"/>
</dbReference>